<dbReference type="SUPFAM" id="SSF52283">
    <property type="entry name" value="Formate/glycerate dehydrogenase catalytic domain-like"/>
    <property type="match status" value="1"/>
</dbReference>
<reference evidence="8 10" key="1">
    <citation type="submission" date="2015-11" db="EMBL/GenBank/DDBJ databases">
        <title>Genomic analysis of 38 Legionella species identifies large and diverse effector repertoires.</title>
        <authorList>
            <person name="Burstein D."/>
            <person name="Amaro F."/>
            <person name="Zusman T."/>
            <person name="Lifshitz Z."/>
            <person name="Cohen O."/>
            <person name="Gilbert J.A."/>
            <person name="Pupko T."/>
            <person name="Shuman H.A."/>
            <person name="Segal G."/>
        </authorList>
    </citation>
    <scope>NUCLEOTIDE SEQUENCE [LARGE SCALE GENOMIC DNA]</scope>
    <source>
        <strain evidence="8 10">WO-44C</strain>
    </source>
</reference>
<dbReference type="Pfam" id="PF02826">
    <property type="entry name" value="2-Hacid_dh_C"/>
    <property type="match status" value="1"/>
</dbReference>
<feature type="domain" description="D-isomer specific 2-hydroxyacid dehydrogenase NAD-binding" evidence="7">
    <location>
        <begin position="109"/>
        <end position="249"/>
    </location>
</feature>
<evidence type="ECO:0000256" key="4">
    <source>
        <dbReference type="ARBA" id="ARBA00023096"/>
    </source>
</evidence>
<dbReference type="InterPro" id="IPR029753">
    <property type="entry name" value="D-isomer_DH_CS"/>
</dbReference>
<dbReference type="InterPro" id="IPR006139">
    <property type="entry name" value="D-isomer_2_OHA_DH_cat_dom"/>
</dbReference>
<evidence type="ECO:0000256" key="1">
    <source>
        <dbReference type="ARBA" id="ARBA00022490"/>
    </source>
</evidence>
<dbReference type="PANTHER" id="PTHR10996">
    <property type="entry name" value="2-HYDROXYACID DEHYDROGENASE-RELATED"/>
    <property type="match status" value="1"/>
</dbReference>
<dbReference type="PATRIC" id="fig|453.4.peg.2883"/>
<dbReference type="GO" id="GO:0033711">
    <property type="term" value="F:4-phosphoerythronate dehydrogenase activity"/>
    <property type="evidence" value="ECO:0007669"/>
    <property type="project" value="UniProtKB-EC"/>
</dbReference>
<feature type="domain" description="D-isomer specific 2-hydroxyacid dehydrogenase catalytic" evidence="6">
    <location>
        <begin position="27"/>
        <end position="108"/>
    </location>
</feature>
<dbReference type="OrthoDB" id="9770208at2"/>
<dbReference type="Proteomes" id="UP000054698">
    <property type="component" value="Unassembled WGS sequence"/>
</dbReference>
<dbReference type="SUPFAM" id="SSF51735">
    <property type="entry name" value="NAD(P)-binding Rossmann-fold domains"/>
    <property type="match status" value="1"/>
</dbReference>
<dbReference type="PROSITE" id="PS00671">
    <property type="entry name" value="D_2_HYDROXYACID_DH_3"/>
    <property type="match status" value="1"/>
</dbReference>
<comment type="similarity">
    <text evidence="5">Belongs to the D-isomer specific 2-hydroxyacid dehydrogenase family.</text>
</comment>
<dbReference type="InterPro" id="IPR006140">
    <property type="entry name" value="D-isomer_DH_NAD-bd"/>
</dbReference>
<dbReference type="Proteomes" id="UP000251942">
    <property type="component" value="Unassembled WGS sequence"/>
</dbReference>
<dbReference type="GO" id="GO:0016618">
    <property type="term" value="F:hydroxypyruvate reductase [NAD(P)H] activity"/>
    <property type="evidence" value="ECO:0007669"/>
    <property type="project" value="TreeGrafter"/>
</dbReference>
<keyword evidence="4" id="KW-0664">Pyridoxine biosynthesis</keyword>
<accession>A0A0W0TH87</accession>
<dbReference type="EC" id="1.1.1.290" evidence="9"/>
<keyword evidence="2 5" id="KW-0560">Oxidoreductase</keyword>
<dbReference type="Gene3D" id="3.40.50.720">
    <property type="entry name" value="NAD(P)-binding Rossmann-like Domain"/>
    <property type="match status" value="2"/>
</dbReference>
<dbReference type="InterPro" id="IPR050223">
    <property type="entry name" value="D-isomer_2-hydroxyacid_DH"/>
</dbReference>
<keyword evidence="1" id="KW-0963">Cytoplasm</keyword>
<reference evidence="9 11" key="2">
    <citation type="submission" date="2018-06" db="EMBL/GenBank/DDBJ databases">
        <authorList>
            <consortium name="Pathogen Informatics"/>
            <person name="Doyle S."/>
        </authorList>
    </citation>
    <scope>NUCLEOTIDE SEQUENCE [LARGE SCALE GENOMIC DNA]</scope>
    <source>
        <strain evidence="9 11">NCTC12022</strain>
    </source>
</reference>
<dbReference type="STRING" id="453.Lfee_2632"/>
<dbReference type="InterPro" id="IPR036291">
    <property type="entry name" value="NAD(P)-bd_dom_sf"/>
</dbReference>
<dbReference type="GO" id="GO:0008615">
    <property type="term" value="P:pyridoxine biosynthetic process"/>
    <property type="evidence" value="ECO:0007669"/>
    <property type="project" value="UniProtKB-KW"/>
</dbReference>
<dbReference type="GO" id="GO:0051287">
    <property type="term" value="F:NAD binding"/>
    <property type="evidence" value="ECO:0007669"/>
    <property type="project" value="InterPro"/>
</dbReference>
<dbReference type="GO" id="GO:0004617">
    <property type="term" value="F:phosphoglycerate dehydrogenase activity"/>
    <property type="evidence" value="ECO:0007669"/>
    <property type="project" value="UniProtKB-EC"/>
</dbReference>
<keyword evidence="3" id="KW-0520">NAD</keyword>
<dbReference type="PANTHER" id="PTHR10996:SF178">
    <property type="entry name" value="2-HYDROXYACID DEHYDROGENASE YGL185C-RELATED"/>
    <property type="match status" value="1"/>
</dbReference>
<dbReference type="AlphaFoldDB" id="A0A0W0TH87"/>
<dbReference type="EMBL" id="UASS01000012">
    <property type="protein sequence ID" value="SPX60780.1"/>
    <property type="molecule type" value="Genomic_DNA"/>
</dbReference>
<evidence type="ECO:0000313" key="8">
    <source>
        <dbReference type="EMBL" id="KTC94968.1"/>
    </source>
</evidence>
<gene>
    <name evidence="8" type="primary">pdxB</name>
    <name evidence="8" type="ORF">Lfee_2632</name>
    <name evidence="9" type="ORF">NCTC12022_01516</name>
</gene>
<dbReference type="RefSeq" id="WP_058447471.1">
    <property type="nucleotide sequence ID" value="NZ_CAAAHT010000026.1"/>
</dbReference>
<dbReference type="CDD" id="cd12158">
    <property type="entry name" value="ErythrP_dh"/>
    <property type="match status" value="1"/>
</dbReference>
<name>A0A0W0TH87_9GAMM</name>
<evidence type="ECO:0000256" key="3">
    <source>
        <dbReference type="ARBA" id="ARBA00023027"/>
    </source>
</evidence>
<evidence type="ECO:0000256" key="5">
    <source>
        <dbReference type="RuleBase" id="RU003719"/>
    </source>
</evidence>
<keyword evidence="10" id="KW-1185">Reference proteome</keyword>
<dbReference type="GO" id="GO:0030267">
    <property type="term" value="F:glyoxylate reductase (NADPH) activity"/>
    <property type="evidence" value="ECO:0007669"/>
    <property type="project" value="TreeGrafter"/>
</dbReference>
<dbReference type="Pfam" id="PF00389">
    <property type="entry name" value="2-Hacid_dh"/>
    <property type="match status" value="1"/>
</dbReference>
<dbReference type="InterPro" id="IPR020921">
    <property type="entry name" value="Erythronate-4-P_DHase"/>
</dbReference>
<evidence type="ECO:0000313" key="11">
    <source>
        <dbReference type="Proteomes" id="UP000251942"/>
    </source>
</evidence>
<protein>
    <submittedName>
        <fullName evidence="8">Erythronate-4-phosphate dehydrogenase</fullName>
        <ecNumber evidence="9">1.1.1.290</ecNumber>
        <ecNumber evidence="8">1.1.1.95</ecNumber>
    </submittedName>
</protein>
<evidence type="ECO:0000313" key="9">
    <source>
        <dbReference type="EMBL" id="SPX60780.1"/>
    </source>
</evidence>
<dbReference type="EMBL" id="LNYB01000085">
    <property type="protein sequence ID" value="KTC94968.1"/>
    <property type="molecule type" value="Genomic_DNA"/>
</dbReference>
<evidence type="ECO:0000313" key="10">
    <source>
        <dbReference type="Proteomes" id="UP000054698"/>
    </source>
</evidence>
<evidence type="ECO:0000259" key="6">
    <source>
        <dbReference type="Pfam" id="PF00389"/>
    </source>
</evidence>
<proteinExistence type="inferred from homology"/>
<dbReference type="EC" id="1.1.1.95" evidence="8"/>
<organism evidence="8 10">
    <name type="scientific">Legionella feeleii</name>
    <dbReference type="NCBI Taxonomy" id="453"/>
    <lineage>
        <taxon>Bacteria</taxon>
        <taxon>Pseudomonadati</taxon>
        <taxon>Pseudomonadota</taxon>
        <taxon>Gammaproteobacteria</taxon>
        <taxon>Legionellales</taxon>
        <taxon>Legionellaceae</taxon>
        <taxon>Legionella</taxon>
    </lineage>
</organism>
<sequence>MKILADATIPGLAQAFPQPFELTVYKEGENVAELLCGKDILLCRATLKVNEQLLKGHSLRYVATASSGTDHIDSAYLKMHAIELLDAKGSNAVAVADYVIATLAYLQKYHSFQGTKAGVIGVGEVGSKVKERLAAANMEVLCYDPPKSKRDANFYSICLAELTDCDLICVHASLHEEPPYPSRNLIDAALLKRLKPGCVIINASRGGIINEKALLQTTSVIYCTDVYNDEPFINPEIVNFSRLCTPHIAGHSIEAKYAAVYILSQKLHTRYGLSPPAMGSLLETIPNLPPLPETQSWQDCILSLFNPAAETNLLKNSSDLAVTFTELRKTHRNRHDFCVYNAQSVNQLTRNILGFNDNR</sequence>
<dbReference type="GO" id="GO:0005829">
    <property type="term" value="C:cytosol"/>
    <property type="evidence" value="ECO:0007669"/>
    <property type="project" value="TreeGrafter"/>
</dbReference>
<evidence type="ECO:0000256" key="2">
    <source>
        <dbReference type="ARBA" id="ARBA00023002"/>
    </source>
</evidence>
<evidence type="ECO:0000259" key="7">
    <source>
        <dbReference type="Pfam" id="PF02826"/>
    </source>
</evidence>